<evidence type="ECO:0000313" key="2">
    <source>
        <dbReference type="EMBL" id="CEM19518.1"/>
    </source>
</evidence>
<accession>A0A0G4FXD3</accession>
<dbReference type="EMBL" id="CDMY01000514">
    <property type="protein sequence ID" value="CEM19518.1"/>
    <property type="molecule type" value="Genomic_DNA"/>
</dbReference>
<evidence type="ECO:0000256" key="1">
    <source>
        <dbReference type="SAM" id="MobiDB-lite"/>
    </source>
</evidence>
<organism evidence="2 3">
    <name type="scientific">Vitrella brassicaformis (strain CCMP3155)</name>
    <dbReference type="NCBI Taxonomy" id="1169540"/>
    <lineage>
        <taxon>Eukaryota</taxon>
        <taxon>Sar</taxon>
        <taxon>Alveolata</taxon>
        <taxon>Colpodellida</taxon>
        <taxon>Vitrellaceae</taxon>
        <taxon>Vitrella</taxon>
    </lineage>
</organism>
<evidence type="ECO:0000313" key="3">
    <source>
        <dbReference type="Proteomes" id="UP000041254"/>
    </source>
</evidence>
<reference evidence="2 3" key="1">
    <citation type="submission" date="2014-11" db="EMBL/GenBank/DDBJ databases">
        <authorList>
            <person name="Zhu J."/>
            <person name="Qi W."/>
            <person name="Song R."/>
        </authorList>
    </citation>
    <scope>NUCLEOTIDE SEQUENCE [LARGE SCALE GENOMIC DNA]</scope>
</reference>
<name>A0A0G4FXD3_VITBC</name>
<keyword evidence="3" id="KW-1185">Reference proteome</keyword>
<sequence>MKRVVWPWVDVTADDLMIQGVTGIDDDERLRKQQQDVAHKTKREAALPHIDRRRHRVLSRSAEYKTSGWLTTLPSTDNNTGLDAAEFRDALNMRYGRHPPGLAARCDHCNQPLTVDHALCCKRYGLVIRRHDELRDTFAELIGMAWGDAGVRREVVLKEGEEGEGGVRADIVARGVWERQAAASFDICITDPDATSYASKNRSTKSILKQHETAKKKKYRSAVCDSRVTFCPLVVTCDGVWGHDANVFIAHMAHALLEKEGWKGRGFSHRPVGAQIQNRIQNRFAQMQMQKRRRRRKSEVSVQEDSARQA</sequence>
<dbReference type="VEuPathDB" id="CryptoDB:Vbra_1756"/>
<dbReference type="InParanoid" id="A0A0G4FXD3"/>
<dbReference type="PhylomeDB" id="A0A0G4FXD3"/>
<dbReference type="OrthoDB" id="8118845at2759"/>
<feature type="region of interest" description="Disordered" evidence="1">
    <location>
        <begin position="290"/>
        <end position="310"/>
    </location>
</feature>
<proteinExistence type="predicted"/>
<dbReference type="AlphaFoldDB" id="A0A0G4FXD3"/>
<dbReference type="Proteomes" id="UP000041254">
    <property type="component" value="Unassembled WGS sequence"/>
</dbReference>
<protein>
    <submittedName>
        <fullName evidence="2">Uncharacterized protein</fullName>
    </submittedName>
</protein>
<gene>
    <name evidence="2" type="ORF">Vbra_1756</name>
</gene>